<feature type="binding site" evidence="6">
    <location>
        <position position="386"/>
    </location>
    <ligand>
        <name>Zn(2+)</name>
        <dbReference type="ChEBI" id="CHEBI:29105"/>
    </ligand>
</feature>
<comment type="function">
    <text evidence="6">Part of an energy-coupled inorganic carbon pump.</text>
</comment>
<dbReference type="Proteomes" id="UP000316095">
    <property type="component" value="Unassembled WGS sequence"/>
</dbReference>
<keyword evidence="8" id="KW-1185">Reference proteome</keyword>
<evidence type="ECO:0000256" key="4">
    <source>
        <dbReference type="ARBA" id="ARBA00022833"/>
    </source>
</evidence>
<evidence type="ECO:0000313" key="7">
    <source>
        <dbReference type="EMBL" id="TWT60498.1"/>
    </source>
</evidence>
<keyword evidence="2 6" id="KW-1003">Cell membrane</keyword>
<dbReference type="GO" id="GO:0008270">
    <property type="term" value="F:zinc ion binding"/>
    <property type="evidence" value="ECO:0007669"/>
    <property type="project" value="UniProtKB-UniRule"/>
</dbReference>
<comment type="subunit">
    <text evidence="6">Forms a complex with DabB.</text>
</comment>
<evidence type="ECO:0000256" key="3">
    <source>
        <dbReference type="ARBA" id="ARBA00022723"/>
    </source>
</evidence>
<dbReference type="AlphaFoldDB" id="A0A5C5XCI1"/>
<comment type="caution">
    <text evidence="7">The sequence shown here is derived from an EMBL/GenBank/DDBJ whole genome shotgun (WGS) entry which is preliminary data.</text>
</comment>
<dbReference type="OrthoDB" id="9805101at2"/>
<dbReference type="PANTHER" id="PTHR38344">
    <property type="entry name" value="UPF0753 PROTEIN AQ_863"/>
    <property type="match status" value="1"/>
</dbReference>
<keyword evidence="3 6" id="KW-0479">Metal-binding</keyword>
<comment type="cofactor">
    <cofactor evidence="6">
        <name>Zn(2+)</name>
        <dbReference type="ChEBI" id="CHEBI:29105"/>
    </cofactor>
</comment>
<proteinExistence type="inferred from homology"/>
<dbReference type="GO" id="GO:0005886">
    <property type="term" value="C:plasma membrane"/>
    <property type="evidence" value="ECO:0007669"/>
    <property type="project" value="UniProtKB-SubCell"/>
</dbReference>
<dbReference type="EMBL" id="SJPG01000001">
    <property type="protein sequence ID" value="TWT60498.1"/>
    <property type="molecule type" value="Genomic_DNA"/>
</dbReference>
<dbReference type="Pfam" id="PF10070">
    <property type="entry name" value="DabA"/>
    <property type="match status" value="1"/>
</dbReference>
<evidence type="ECO:0000256" key="1">
    <source>
        <dbReference type="ARBA" id="ARBA00022448"/>
    </source>
</evidence>
<keyword evidence="1 6" id="KW-0813">Transport</keyword>
<evidence type="ECO:0000256" key="6">
    <source>
        <dbReference type="HAMAP-Rule" id="MF_01871"/>
    </source>
</evidence>
<accession>A0A5C5XCI1</accession>
<comment type="similarity">
    <text evidence="6">Belongs to the inorganic carbon transporter (TC 9.A.2) DabA family.</text>
</comment>
<dbReference type="InterPro" id="IPR018752">
    <property type="entry name" value="DabA"/>
</dbReference>
<keyword evidence="4 6" id="KW-0862">Zinc</keyword>
<evidence type="ECO:0000256" key="2">
    <source>
        <dbReference type="ARBA" id="ARBA00022475"/>
    </source>
</evidence>
<evidence type="ECO:0000256" key="5">
    <source>
        <dbReference type="ARBA" id="ARBA00023136"/>
    </source>
</evidence>
<name>A0A5C5XCI1_9PLAN</name>
<dbReference type="HAMAP" id="MF_01871">
    <property type="entry name" value="DabA"/>
    <property type="match status" value="1"/>
</dbReference>
<reference evidence="7 8" key="1">
    <citation type="submission" date="2019-02" db="EMBL/GenBank/DDBJ databases">
        <title>Deep-cultivation of Planctomycetes and their phenomic and genomic characterization uncovers novel biology.</title>
        <authorList>
            <person name="Wiegand S."/>
            <person name="Jogler M."/>
            <person name="Boedeker C."/>
            <person name="Pinto D."/>
            <person name="Vollmers J."/>
            <person name="Rivas-Marin E."/>
            <person name="Kohn T."/>
            <person name="Peeters S.H."/>
            <person name="Heuer A."/>
            <person name="Rast P."/>
            <person name="Oberbeckmann S."/>
            <person name="Bunk B."/>
            <person name="Jeske O."/>
            <person name="Meyerdierks A."/>
            <person name="Storesund J.E."/>
            <person name="Kallscheuer N."/>
            <person name="Luecker S."/>
            <person name="Lage O.M."/>
            <person name="Pohl T."/>
            <person name="Merkel B.J."/>
            <person name="Hornburger P."/>
            <person name="Mueller R.-W."/>
            <person name="Bruemmer F."/>
            <person name="Labrenz M."/>
            <person name="Spormann A.M."/>
            <person name="Op Den Camp H."/>
            <person name="Overmann J."/>
            <person name="Amann R."/>
            <person name="Jetten M.S.M."/>
            <person name="Mascher T."/>
            <person name="Medema M.H."/>
            <person name="Devos D.P."/>
            <person name="Kaster A.-K."/>
            <person name="Ovreas L."/>
            <person name="Rohde M."/>
            <person name="Galperin M.Y."/>
            <person name="Jogler C."/>
        </authorList>
    </citation>
    <scope>NUCLEOTIDE SEQUENCE [LARGE SCALE GENOMIC DNA]</scope>
    <source>
        <strain evidence="7 8">Pan54</strain>
    </source>
</reference>
<sequence length="873" mass="97572">MSTINLPKSLGMQSEKVADNNGVSVRKSQGNHLHVVLGQVQKAVPAVWPLKDYVAINPFAEISDRNFLNARNYLRLFSETELLMPLDYFENLFKQGKFHSGDIQTAIEEFKGSIFNSAPENSLDEIIQLLHDRNSVNPEAPQVHEESDRQIYTIAESMDRCTGSEWNSVFCEEISKYCSAHYDDGQASWKSPWKNLMLYQAWKSAASIDRNIEVLGLTGFRKFVSHLPEVPEAAILELLKRMNVPQKMWEPVLLCYANSIPGWSSWTRFQVDSGQRSGIENSDLNGLLAIRMAYDVALSDLFAFEINWTSWIPEHLNLNSNSIEPAALEVNNEVKLRYTLLRAAELGYQRELLGRLSPQAESSESSDQQKTGAAGQKLAQFVFCIDVRSERIRRHLESLSPEIGTGGFAGFFGIPLEFVPLGEASGISQVPVLLQPSFQVKESLTTHSDCHTCESAEPEAVERKQLIRSLRAAIKTLQSSAISCFSFVETSGLYYVQYLIGRTFGWKSAHGNARYDGVSSAQRKQLAPGFDGLECQGIGLTDQAQMASKILHGMGLTESFPRFVVLCGHGSQTENNPLKAGLDCGACGGHSGEPNARFAARLLNSEPIRCELKKLGIEIPVETQFLAGLHNTTTDTITFMDLDELPESHQAEYESIVEVCAQASELTRRERFKDLSCSNVSQLLRKSNDWSEVRPEWGLADNASIVIAPRNLMRTIDLEGRAFLHEYDFNHDASGEILESIMTAPMIVAHWINMQYYASTVDPKRYGSGNKTIHNVVGRFGLLSGNGGDLMTGLPWQSLHDGHDYRHHPQRLLSVIAAPKIMIDKVIQKHENISNLIVNGWLNLVAIEDGEYFQYSQDHTWSEIPQSYKSVGE</sequence>
<feature type="binding site" evidence="6">
    <location>
        <position position="384"/>
    </location>
    <ligand>
        <name>Zn(2+)</name>
        <dbReference type="ChEBI" id="CHEBI:29105"/>
    </ligand>
</feature>
<dbReference type="RefSeq" id="WP_146502616.1">
    <property type="nucleotide sequence ID" value="NZ_SJPG01000001.1"/>
</dbReference>
<feature type="binding site" evidence="6">
    <location>
        <position position="584"/>
    </location>
    <ligand>
        <name>Zn(2+)</name>
        <dbReference type="ChEBI" id="CHEBI:29105"/>
    </ligand>
</feature>
<comment type="subcellular location">
    <subcellularLocation>
        <location evidence="6">Cell membrane</location>
        <topology evidence="6">Peripheral membrane protein</topology>
    </subcellularLocation>
</comment>
<gene>
    <name evidence="6" type="primary">dabA</name>
    <name evidence="7" type="ORF">Pan54_12120</name>
</gene>
<keyword evidence="5 6" id="KW-0472">Membrane</keyword>
<protein>
    <recommendedName>
        <fullName evidence="6">Probable inorganic carbon transporter subunit DabA</fullName>
    </recommendedName>
</protein>
<feature type="binding site" evidence="6">
    <location>
        <position position="569"/>
    </location>
    <ligand>
        <name>Zn(2+)</name>
        <dbReference type="ChEBI" id="CHEBI:29105"/>
    </ligand>
</feature>
<organism evidence="7 8">
    <name type="scientific">Rubinisphaera italica</name>
    <dbReference type="NCBI Taxonomy" id="2527969"/>
    <lineage>
        <taxon>Bacteria</taxon>
        <taxon>Pseudomonadati</taxon>
        <taxon>Planctomycetota</taxon>
        <taxon>Planctomycetia</taxon>
        <taxon>Planctomycetales</taxon>
        <taxon>Planctomycetaceae</taxon>
        <taxon>Rubinisphaera</taxon>
    </lineage>
</organism>
<dbReference type="PANTHER" id="PTHR38344:SF1">
    <property type="entry name" value="INORGANIC CARBON TRANSPORTER SUBUNIT DABA-RELATED"/>
    <property type="match status" value="1"/>
</dbReference>
<evidence type="ECO:0000313" key="8">
    <source>
        <dbReference type="Proteomes" id="UP000316095"/>
    </source>
</evidence>